<feature type="signal peptide" evidence="1">
    <location>
        <begin position="1"/>
        <end position="31"/>
    </location>
</feature>
<gene>
    <name evidence="2" type="ORF">NF685_08675</name>
</gene>
<dbReference type="Proteomes" id="UP001523401">
    <property type="component" value="Unassembled WGS sequence"/>
</dbReference>
<evidence type="ECO:0000256" key="1">
    <source>
        <dbReference type="SAM" id="SignalP"/>
    </source>
</evidence>
<dbReference type="PROSITE" id="PS51257">
    <property type="entry name" value="PROKAR_LIPOPROTEIN"/>
    <property type="match status" value="1"/>
</dbReference>
<comment type="caution">
    <text evidence="2">The sequence shown here is derived from an EMBL/GenBank/DDBJ whole genome shotgun (WGS) entry which is preliminary data.</text>
</comment>
<evidence type="ECO:0008006" key="4">
    <source>
        <dbReference type="Google" id="ProtNLM"/>
    </source>
</evidence>
<evidence type="ECO:0000313" key="2">
    <source>
        <dbReference type="EMBL" id="MCO6160100.1"/>
    </source>
</evidence>
<dbReference type="RefSeq" id="WP_252849338.1">
    <property type="nucleotide sequence ID" value="NZ_BAPW01000028.1"/>
</dbReference>
<organism evidence="2 3">
    <name type="scientific">Asaia lannensis NBRC 102526</name>
    <dbReference type="NCBI Taxonomy" id="1307926"/>
    <lineage>
        <taxon>Bacteria</taxon>
        <taxon>Pseudomonadati</taxon>
        <taxon>Pseudomonadota</taxon>
        <taxon>Alphaproteobacteria</taxon>
        <taxon>Acetobacterales</taxon>
        <taxon>Acetobacteraceae</taxon>
        <taxon>Asaia</taxon>
    </lineage>
</organism>
<keyword evidence="1" id="KW-0732">Signal</keyword>
<dbReference type="EMBL" id="JAMXQU010000005">
    <property type="protein sequence ID" value="MCO6160100.1"/>
    <property type="molecule type" value="Genomic_DNA"/>
</dbReference>
<protein>
    <recommendedName>
        <fullName evidence="4">Lipoprotein</fullName>
    </recommendedName>
</protein>
<accession>A0ABT1CGV7</accession>
<evidence type="ECO:0000313" key="3">
    <source>
        <dbReference type="Proteomes" id="UP001523401"/>
    </source>
</evidence>
<reference evidence="2 3" key="1">
    <citation type="submission" date="2022-06" db="EMBL/GenBank/DDBJ databases">
        <title>Whole-genome of Asaia lannensis strain LMG 27011T.</title>
        <authorList>
            <person name="Sombolestani A."/>
        </authorList>
    </citation>
    <scope>NUCLEOTIDE SEQUENCE [LARGE SCALE GENOMIC DNA]</scope>
    <source>
        <strain evidence="2 3">NBRC 102526</strain>
    </source>
</reference>
<proteinExistence type="predicted"/>
<sequence length="55" mass="5696">MTEESRAGMSKFLAILLGALALTSCNGIDHAACANDPTATSYEVNGPKSVLHTCN</sequence>
<feature type="chain" id="PRO_5046820529" description="Lipoprotein" evidence="1">
    <location>
        <begin position="32"/>
        <end position="55"/>
    </location>
</feature>
<keyword evidence="3" id="KW-1185">Reference proteome</keyword>
<name>A0ABT1CGV7_9PROT</name>